<feature type="region of interest" description="Disordered" evidence="1">
    <location>
        <begin position="1548"/>
        <end position="1615"/>
    </location>
</feature>
<feature type="compositionally biased region" description="Basic and acidic residues" evidence="1">
    <location>
        <begin position="177"/>
        <end position="188"/>
    </location>
</feature>
<feature type="compositionally biased region" description="Polar residues" evidence="1">
    <location>
        <begin position="288"/>
        <end position="304"/>
    </location>
</feature>
<feature type="compositionally biased region" description="Basic and acidic residues" evidence="1">
    <location>
        <begin position="1584"/>
        <end position="1599"/>
    </location>
</feature>
<feature type="region of interest" description="Disordered" evidence="1">
    <location>
        <begin position="288"/>
        <end position="327"/>
    </location>
</feature>
<evidence type="ECO:0000256" key="2">
    <source>
        <dbReference type="SAM" id="Phobius"/>
    </source>
</evidence>
<dbReference type="OMA" id="ERRTTDM"/>
<evidence type="ECO:0000256" key="1">
    <source>
        <dbReference type="SAM" id="MobiDB-lite"/>
    </source>
</evidence>
<keyword evidence="2" id="KW-0472">Membrane</keyword>
<name>A0A834YV28_TETSI</name>
<feature type="region of interest" description="Disordered" evidence="1">
    <location>
        <begin position="650"/>
        <end position="691"/>
    </location>
</feature>
<feature type="compositionally biased region" description="Polar residues" evidence="1">
    <location>
        <begin position="503"/>
        <end position="524"/>
    </location>
</feature>
<organism evidence="3 4">
    <name type="scientific">Tetracentron sinense</name>
    <name type="common">Spur-leaf</name>
    <dbReference type="NCBI Taxonomy" id="13715"/>
    <lineage>
        <taxon>Eukaryota</taxon>
        <taxon>Viridiplantae</taxon>
        <taxon>Streptophyta</taxon>
        <taxon>Embryophyta</taxon>
        <taxon>Tracheophyta</taxon>
        <taxon>Spermatophyta</taxon>
        <taxon>Magnoliopsida</taxon>
        <taxon>Trochodendrales</taxon>
        <taxon>Trochodendraceae</taxon>
        <taxon>Tetracentron</taxon>
    </lineage>
</organism>
<comment type="caution">
    <text evidence="3">The sequence shown here is derived from an EMBL/GenBank/DDBJ whole genome shotgun (WGS) entry which is preliminary data.</text>
</comment>
<feature type="region of interest" description="Disordered" evidence="1">
    <location>
        <begin position="559"/>
        <end position="584"/>
    </location>
</feature>
<feature type="compositionally biased region" description="Low complexity" evidence="1">
    <location>
        <begin position="1600"/>
        <end position="1615"/>
    </location>
</feature>
<evidence type="ECO:0000313" key="3">
    <source>
        <dbReference type="EMBL" id="KAF8396299.1"/>
    </source>
</evidence>
<evidence type="ECO:0000313" key="4">
    <source>
        <dbReference type="Proteomes" id="UP000655225"/>
    </source>
</evidence>
<protein>
    <submittedName>
        <fullName evidence="3">Uncharacterized protein</fullName>
    </submittedName>
</protein>
<gene>
    <name evidence="3" type="ORF">HHK36_017914</name>
</gene>
<keyword evidence="2" id="KW-0812">Transmembrane</keyword>
<keyword evidence="2" id="KW-1133">Transmembrane helix</keyword>
<feature type="compositionally biased region" description="Basic and acidic residues" evidence="1">
    <location>
        <begin position="205"/>
        <end position="215"/>
    </location>
</feature>
<dbReference type="EMBL" id="JABCRI010000012">
    <property type="protein sequence ID" value="KAF8396299.1"/>
    <property type="molecule type" value="Genomic_DNA"/>
</dbReference>
<feature type="compositionally biased region" description="Acidic residues" evidence="1">
    <location>
        <begin position="305"/>
        <end position="316"/>
    </location>
</feature>
<dbReference type="Proteomes" id="UP000655225">
    <property type="component" value="Unassembled WGS sequence"/>
</dbReference>
<feature type="region of interest" description="Disordered" evidence="1">
    <location>
        <begin position="177"/>
        <end position="196"/>
    </location>
</feature>
<feature type="region of interest" description="Disordered" evidence="1">
    <location>
        <begin position="503"/>
        <end position="536"/>
    </location>
</feature>
<accession>A0A834YV28</accession>
<proteinExistence type="predicted"/>
<dbReference type="PANTHER" id="PTHR33870">
    <property type="entry name" value="CARDIOMYOPATHY-ASSOCIATED PROTEIN"/>
    <property type="match status" value="1"/>
</dbReference>
<keyword evidence="4" id="KW-1185">Reference proteome</keyword>
<feature type="transmembrane region" description="Helical" evidence="2">
    <location>
        <begin position="27"/>
        <end position="44"/>
    </location>
</feature>
<reference evidence="3 4" key="1">
    <citation type="submission" date="2020-04" db="EMBL/GenBank/DDBJ databases">
        <title>Plant Genome Project.</title>
        <authorList>
            <person name="Zhang R.-G."/>
        </authorList>
    </citation>
    <scope>NUCLEOTIDE SEQUENCE [LARGE SCALE GENOMIC DNA]</scope>
    <source>
        <strain evidence="3">YNK0</strain>
        <tissue evidence="3">Leaf</tissue>
    </source>
</reference>
<feature type="region of interest" description="Disordered" evidence="1">
    <location>
        <begin position="874"/>
        <end position="893"/>
    </location>
</feature>
<dbReference type="PANTHER" id="PTHR33870:SF4">
    <property type="entry name" value="CARDIOMYOPATHY-ASSOCIATED PROTEIN"/>
    <property type="match status" value="1"/>
</dbReference>
<feature type="compositionally biased region" description="Basic and acidic residues" evidence="1">
    <location>
        <begin position="235"/>
        <end position="252"/>
    </location>
</feature>
<feature type="compositionally biased region" description="Basic and acidic residues" evidence="1">
    <location>
        <begin position="1548"/>
        <end position="1558"/>
    </location>
</feature>
<feature type="compositionally biased region" description="Low complexity" evidence="1">
    <location>
        <begin position="253"/>
        <end position="262"/>
    </location>
</feature>
<feature type="region of interest" description="Disordered" evidence="1">
    <location>
        <begin position="205"/>
        <end position="266"/>
    </location>
</feature>
<dbReference type="OrthoDB" id="1908091at2759"/>
<sequence length="1615" mass="180306">MDLDAMRIGVYIRKGLIFTIRTCYGTALNHPFVLGMVFFFILLYRSFPTVFGLLVSSSPVLVSTAVLLGTLLSFGHPNIPEVEKEEQNTHEIASLKAGIVEDDLVVEKDESFSVETRVERRDIEEEVGLDKEGDTVSEVEKDDGLVGRTALIEEESEEIHGEKRMIKEKDFCNSESVEKREFHEEKPLIEGLSGAGEDVHKEIDSLEEKNDKPTDESLYIDLEGPFDSSLNASWKRIEDHAESSDSGSDHSESSSPDASLADIMPMLDELHPLLDSEIPQPALISLNDSDAASEQSPRSNNGSAESEEVTENEEEEVQVRQEDGTESLVRWTEDDEKNLMDLGTSELERNQRLENLIARRRARKILRMEAEKNLIDLESNDLPFQIAPISTRRRNPFDLPYDSIETMGLPPIPGSAPSVLLPRRNPFDLPYDPHEEKPNLMGDSFQQEFVTFHQKDMHFRRHESFSLGASFSGELKQERHNTRFRPYFVMERVASEGMSYPTFQRQSSEISDSKMSSAPETESLSWLADPEDQKELNEQELPQERELITHIDCAPDHLERESHSSEEVNSLEIDQEEKRDIDSSRVEIKRMDMETAHEMESSLPDVGSVALPVALDTSEIHVKREIVEEQSSGSSSSTSSEANDKIFHMKANEGSGSLEISRGDSTEGSADSMLPSLKESDPNFNSGVVEGVDDRHTKEPVYDLSPLAIKKTVSNMTTIEEALFYVDKGVLTSSSSISSDKKIESSEVSLLPVEVERDVSPTDGESILYKGKMEKENTSDNEIVWTASSHLCGVDENESRSMVVNEISERDVIEVGLSRVDQNSDDPNAPIAPKSVVELEEGDLMDEEVNCQIEKDQVHSSSIEADISVGVHQDADENPLDSSYPDGPSEYLTSSALDKQLPSLEKSMIQPSSDDDHEESQNFIEEASVIGNVNEQVVQEPEDKDQSNLLPTFVSTSIPSEDSENILGGIESEDRCQVLENLNYSRDAIGFPVMEEKFNEETEGIKEIDEGFLLELDTVGDFSVKEMGSNMNQFENQLTVERESLLGLEVLDAKYTGHIEGDSNKLSELEAVLDPLKPMEHGVRSPNLEGVNRFPEVMESNSELQVLEASSLEDIDSSFKEFLQGEIKKPAILESARDEPMPKETEIVSAEFEITNQDPIPTKISSEMMILEARSLDNIDMAFKQLHEGNVEKPMDSGVTLLNIEGSVRYPEVMESTSELDVLEASSLKDIDSSFKEFLHGEVKKPIILESVRDETMPKETEIASAEFEITNRDPVPTEISSEMLILEARSLEDIDSAFKQLHEGEVEKAMESGVTSLNIERSDRYPKVMERTSELQVLKASSLEDIDSSFEEFLQGVVKKPKETEVGSAEFATPDRDPILIETSSELPVLKARSLADIDSAFKQLREGETEKSIVKESFNAEPIHEENKVGSTELGLSSRDPNPIQTNLELPVLKARSVDRDLTFKQLHEGDHEKKPVFAESVDIRPCTVECKDAVEIDSDLQVVEARSFEDIPLALKQLSDTNVENLPKPLRSKDGSGEIEAKEVESATQFEDAHLAQKQLSEDNMENLPKTLELTDGSDEVEAKEVKLAKEIKSSFEESSTQETSTSAEASH</sequence>